<proteinExistence type="predicted"/>
<keyword evidence="3" id="KW-1185">Reference proteome</keyword>
<reference evidence="2 3" key="1">
    <citation type="submission" date="2021-06" db="EMBL/GenBank/DDBJ databases">
        <title>Caerostris darwini draft genome.</title>
        <authorList>
            <person name="Kono N."/>
            <person name="Arakawa K."/>
        </authorList>
    </citation>
    <scope>NUCLEOTIDE SEQUENCE [LARGE SCALE GENOMIC DNA]</scope>
</reference>
<dbReference type="EMBL" id="BPLQ01010518">
    <property type="protein sequence ID" value="GIY51306.1"/>
    <property type="molecule type" value="Genomic_DNA"/>
</dbReference>
<gene>
    <name evidence="2" type="ORF">CDAR_69331</name>
</gene>
<organism evidence="2 3">
    <name type="scientific">Caerostris darwini</name>
    <dbReference type="NCBI Taxonomy" id="1538125"/>
    <lineage>
        <taxon>Eukaryota</taxon>
        <taxon>Metazoa</taxon>
        <taxon>Ecdysozoa</taxon>
        <taxon>Arthropoda</taxon>
        <taxon>Chelicerata</taxon>
        <taxon>Arachnida</taxon>
        <taxon>Araneae</taxon>
        <taxon>Araneomorphae</taxon>
        <taxon>Entelegynae</taxon>
        <taxon>Araneoidea</taxon>
        <taxon>Araneidae</taxon>
        <taxon>Caerostris</taxon>
    </lineage>
</organism>
<keyword evidence="1" id="KW-1133">Transmembrane helix</keyword>
<dbReference type="AlphaFoldDB" id="A0AAV4U0K9"/>
<comment type="caution">
    <text evidence="2">The sequence shown here is derived from an EMBL/GenBank/DDBJ whole genome shotgun (WGS) entry which is preliminary data.</text>
</comment>
<evidence type="ECO:0000313" key="2">
    <source>
        <dbReference type="EMBL" id="GIY51306.1"/>
    </source>
</evidence>
<sequence>MTSNYSCPDACIAYILQDLGSEEEEQRNWRGICIALLVIATVCSLIITSVVLLSPEFGIEQVDIVLDFRTGHLY</sequence>
<keyword evidence="1" id="KW-0812">Transmembrane</keyword>
<evidence type="ECO:0000256" key="1">
    <source>
        <dbReference type="SAM" id="Phobius"/>
    </source>
</evidence>
<accession>A0AAV4U0K9</accession>
<dbReference type="Proteomes" id="UP001054837">
    <property type="component" value="Unassembled WGS sequence"/>
</dbReference>
<keyword evidence="1" id="KW-0472">Membrane</keyword>
<feature type="transmembrane region" description="Helical" evidence="1">
    <location>
        <begin position="29"/>
        <end position="53"/>
    </location>
</feature>
<protein>
    <submittedName>
        <fullName evidence="2">Uncharacterized protein</fullName>
    </submittedName>
</protein>
<evidence type="ECO:0000313" key="3">
    <source>
        <dbReference type="Proteomes" id="UP001054837"/>
    </source>
</evidence>
<name>A0AAV4U0K9_9ARAC</name>